<evidence type="ECO:0000256" key="1">
    <source>
        <dbReference type="SAM" id="Phobius"/>
    </source>
</evidence>
<dbReference type="Proteomes" id="UP001159363">
    <property type="component" value="Chromosome 2"/>
</dbReference>
<proteinExistence type="predicted"/>
<protein>
    <recommendedName>
        <fullName evidence="4">Retrotransposon gag domain-containing protein</fullName>
    </recommendedName>
</protein>
<evidence type="ECO:0008006" key="4">
    <source>
        <dbReference type="Google" id="ProtNLM"/>
    </source>
</evidence>
<keyword evidence="3" id="KW-1185">Reference proteome</keyword>
<sequence>MPNPVFLVNDTKETANEPMFVMLMAATTYVILKNVLVPDVLTKHFSLTKMVTAKRFKYHKRNQQQNESVSEYVMAFKILVKT</sequence>
<name>A0ABQ9I7Q1_9NEOP</name>
<feature type="transmembrane region" description="Helical" evidence="1">
    <location>
        <begin position="20"/>
        <end position="41"/>
    </location>
</feature>
<gene>
    <name evidence="2" type="ORF">PR048_005088</name>
</gene>
<keyword evidence="1" id="KW-0472">Membrane</keyword>
<keyword evidence="1" id="KW-0812">Transmembrane</keyword>
<organism evidence="2 3">
    <name type="scientific">Dryococelus australis</name>
    <dbReference type="NCBI Taxonomy" id="614101"/>
    <lineage>
        <taxon>Eukaryota</taxon>
        <taxon>Metazoa</taxon>
        <taxon>Ecdysozoa</taxon>
        <taxon>Arthropoda</taxon>
        <taxon>Hexapoda</taxon>
        <taxon>Insecta</taxon>
        <taxon>Pterygota</taxon>
        <taxon>Neoptera</taxon>
        <taxon>Polyneoptera</taxon>
        <taxon>Phasmatodea</taxon>
        <taxon>Verophasmatodea</taxon>
        <taxon>Anareolatae</taxon>
        <taxon>Phasmatidae</taxon>
        <taxon>Eurycanthinae</taxon>
        <taxon>Dryococelus</taxon>
    </lineage>
</organism>
<reference evidence="2 3" key="1">
    <citation type="submission" date="2023-02" db="EMBL/GenBank/DDBJ databases">
        <title>LHISI_Scaffold_Assembly.</title>
        <authorList>
            <person name="Stuart O.P."/>
            <person name="Cleave R."/>
            <person name="Magrath M.J.L."/>
            <person name="Mikheyev A.S."/>
        </authorList>
    </citation>
    <scope>NUCLEOTIDE SEQUENCE [LARGE SCALE GENOMIC DNA]</scope>
    <source>
        <strain evidence="2">Daus_M_001</strain>
        <tissue evidence="2">Leg muscle</tissue>
    </source>
</reference>
<comment type="caution">
    <text evidence="2">The sequence shown here is derived from an EMBL/GenBank/DDBJ whole genome shotgun (WGS) entry which is preliminary data.</text>
</comment>
<keyword evidence="1" id="KW-1133">Transmembrane helix</keyword>
<evidence type="ECO:0000313" key="3">
    <source>
        <dbReference type="Proteomes" id="UP001159363"/>
    </source>
</evidence>
<accession>A0ABQ9I7Q1</accession>
<dbReference type="EMBL" id="JARBHB010000002">
    <property type="protein sequence ID" value="KAJ8892507.1"/>
    <property type="molecule type" value="Genomic_DNA"/>
</dbReference>
<evidence type="ECO:0000313" key="2">
    <source>
        <dbReference type="EMBL" id="KAJ8892507.1"/>
    </source>
</evidence>